<organism evidence="1">
    <name type="scientific">Arundo donax</name>
    <name type="common">Giant reed</name>
    <name type="synonym">Donax arundinaceus</name>
    <dbReference type="NCBI Taxonomy" id="35708"/>
    <lineage>
        <taxon>Eukaryota</taxon>
        <taxon>Viridiplantae</taxon>
        <taxon>Streptophyta</taxon>
        <taxon>Embryophyta</taxon>
        <taxon>Tracheophyta</taxon>
        <taxon>Spermatophyta</taxon>
        <taxon>Magnoliopsida</taxon>
        <taxon>Liliopsida</taxon>
        <taxon>Poales</taxon>
        <taxon>Poaceae</taxon>
        <taxon>PACMAD clade</taxon>
        <taxon>Arundinoideae</taxon>
        <taxon>Arundineae</taxon>
        <taxon>Arundo</taxon>
    </lineage>
</organism>
<dbReference type="AlphaFoldDB" id="A0A0A9FHC0"/>
<accession>A0A0A9FHC0</accession>
<sequence>MIKLLDTSMALLMWPVAFGLLSIGNGQVRTFWLESWPSTSSS</sequence>
<dbReference type="EMBL" id="GBRH01186149">
    <property type="protein sequence ID" value="JAE11747.1"/>
    <property type="molecule type" value="Transcribed_RNA"/>
</dbReference>
<protein>
    <submittedName>
        <fullName evidence="1">Uncharacterized protein</fullName>
    </submittedName>
</protein>
<reference evidence="1" key="2">
    <citation type="journal article" date="2015" name="Data Brief">
        <title>Shoot transcriptome of the giant reed, Arundo donax.</title>
        <authorList>
            <person name="Barrero R.A."/>
            <person name="Guerrero F.D."/>
            <person name="Moolhuijzen P."/>
            <person name="Goolsby J.A."/>
            <person name="Tidwell J."/>
            <person name="Bellgard S.E."/>
            <person name="Bellgard M.I."/>
        </authorList>
    </citation>
    <scope>NUCLEOTIDE SEQUENCE</scope>
    <source>
        <tissue evidence="1">Shoot tissue taken approximately 20 cm above the soil surface</tissue>
    </source>
</reference>
<name>A0A0A9FHC0_ARUDO</name>
<evidence type="ECO:0000313" key="1">
    <source>
        <dbReference type="EMBL" id="JAE11747.1"/>
    </source>
</evidence>
<proteinExistence type="predicted"/>
<reference evidence="1" key="1">
    <citation type="submission" date="2014-09" db="EMBL/GenBank/DDBJ databases">
        <authorList>
            <person name="Magalhaes I.L.F."/>
            <person name="Oliveira U."/>
            <person name="Santos F.R."/>
            <person name="Vidigal T.H.D.A."/>
            <person name="Brescovit A.D."/>
            <person name="Santos A.J."/>
        </authorList>
    </citation>
    <scope>NUCLEOTIDE SEQUENCE</scope>
    <source>
        <tissue evidence="1">Shoot tissue taken approximately 20 cm above the soil surface</tissue>
    </source>
</reference>